<dbReference type="Proteomes" id="UP001211907">
    <property type="component" value="Unassembled WGS sequence"/>
</dbReference>
<gene>
    <name evidence="1" type="ORF">HK100_000883</name>
</gene>
<protein>
    <submittedName>
        <fullName evidence="1">Uncharacterized protein</fullName>
    </submittedName>
</protein>
<organism evidence="1 2">
    <name type="scientific">Physocladia obscura</name>
    <dbReference type="NCBI Taxonomy" id="109957"/>
    <lineage>
        <taxon>Eukaryota</taxon>
        <taxon>Fungi</taxon>
        <taxon>Fungi incertae sedis</taxon>
        <taxon>Chytridiomycota</taxon>
        <taxon>Chytridiomycota incertae sedis</taxon>
        <taxon>Chytridiomycetes</taxon>
        <taxon>Chytridiales</taxon>
        <taxon>Chytriomycetaceae</taxon>
        <taxon>Physocladia</taxon>
    </lineage>
</organism>
<reference evidence="1" key="1">
    <citation type="submission" date="2020-05" db="EMBL/GenBank/DDBJ databases">
        <title>Phylogenomic resolution of chytrid fungi.</title>
        <authorList>
            <person name="Stajich J.E."/>
            <person name="Amses K."/>
            <person name="Simmons R."/>
            <person name="Seto K."/>
            <person name="Myers J."/>
            <person name="Bonds A."/>
            <person name="Quandt C.A."/>
            <person name="Barry K."/>
            <person name="Liu P."/>
            <person name="Grigoriev I."/>
            <person name="Longcore J.E."/>
            <person name="James T.Y."/>
        </authorList>
    </citation>
    <scope>NUCLEOTIDE SEQUENCE</scope>
    <source>
        <strain evidence="1">JEL0513</strain>
    </source>
</reference>
<proteinExistence type="predicted"/>
<evidence type="ECO:0000313" key="1">
    <source>
        <dbReference type="EMBL" id="KAJ3117178.1"/>
    </source>
</evidence>
<accession>A0AAD5XBH0</accession>
<name>A0AAD5XBH0_9FUNG</name>
<dbReference type="EMBL" id="JADGJH010001181">
    <property type="protein sequence ID" value="KAJ3117178.1"/>
    <property type="molecule type" value="Genomic_DNA"/>
</dbReference>
<evidence type="ECO:0000313" key="2">
    <source>
        <dbReference type="Proteomes" id="UP001211907"/>
    </source>
</evidence>
<dbReference type="AlphaFoldDB" id="A0AAD5XBH0"/>
<comment type="caution">
    <text evidence="1">The sequence shown here is derived from an EMBL/GenBank/DDBJ whole genome shotgun (WGS) entry which is preliminary data.</text>
</comment>
<sequence>MFKNKQTEAAADSPPEFTTPQVLYIPKPCFVQHSKWITQLFSNPAATRPYLEIAHDLLGQPWFKSRIFTIQLDSVDSISESDFLYAFGHKSAGKFSLKSETIIVGGRDNETPTSLGIHKSLFLEDGVFLNPFKSENFRYLWVKKPRGLFAENADIVLQMWEGHNSKAPKQIVAGFCFDFENGGKLFANTVEAISGGDVPVLTWNSLEECAFIVGTAVEALMKQMTNRYKYDTAIGIAMMAIL</sequence>
<keyword evidence="2" id="KW-1185">Reference proteome</keyword>